<dbReference type="STRING" id="180498.A0A067KPR1"/>
<reference evidence="3 4" key="1">
    <citation type="journal article" date="2014" name="PLoS ONE">
        <title>Global Analysis of Gene Expression Profiles in Physic Nut (Jatropha curcas L.) Seedlings Exposed to Salt Stress.</title>
        <authorList>
            <person name="Zhang L."/>
            <person name="Zhang C."/>
            <person name="Wu P."/>
            <person name="Chen Y."/>
            <person name="Li M."/>
            <person name="Jiang H."/>
            <person name="Wu G."/>
        </authorList>
    </citation>
    <scope>NUCLEOTIDE SEQUENCE [LARGE SCALE GENOMIC DNA]</scope>
    <source>
        <strain evidence="4">cv. GZQX0401</strain>
        <tissue evidence="3">Young leaves</tissue>
    </source>
</reference>
<dbReference type="Pfam" id="PF26250">
    <property type="entry name" value="RRM_RdRP1_2"/>
    <property type="match status" value="1"/>
</dbReference>
<dbReference type="CDD" id="cd00590">
    <property type="entry name" value="RRM_SF"/>
    <property type="match status" value="1"/>
</dbReference>
<name>A0A067KPR1_JATCU</name>
<proteinExistence type="predicted"/>
<keyword evidence="4" id="KW-1185">Reference proteome</keyword>
<feature type="domain" description="RRM" evidence="2">
    <location>
        <begin position="20"/>
        <end position="106"/>
    </location>
</feature>
<gene>
    <name evidence="3" type="ORF">JCGZ_04770</name>
</gene>
<dbReference type="InterPro" id="IPR058763">
    <property type="entry name" value="RRM_RDR1/2-like"/>
</dbReference>
<dbReference type="InterPro" id="IPR000504">
    <property type="entry name" value="RRM_dom"/>
</dbReference>
<dbReference type="SUPFAM" id="SSF54928">
    <property type="entry name" value="RNA-binding domain, RBD"/>
    <property type="match status" value="1"/>
</dbReference>
<dbReference type="Proteomes" id="UP000027138">
    <property type="component" value="Unassembled WGS sequence"/>
</dbReference>
<dbReference type="SMART" id="SM00360">
    <property type="entry name" value="RRM"/>
    <property type="match status" value="1"/>
</dbReference>
<dbReference type="InterPro" id="IPR012677">
    <property type="entry name" value="Nucleotide-bd_a/b_plait_sf"/>
</dbReference>
<accession>A0A067KPR1</accession>
<organism evidence="3 4">
    <name type="scientific">Jatropha curcas</name>
    <name type="common">Barbados nut</name>
    <dbReference type="NCBI Taxonomy" id="180498"/>
    <lineage>
        <taxon>Eukaryota</taxon>
        <taxon>Viridiplantae</taxon>
        <taxon>Streptophyta</taxon>
        <taxon>Embryophyta</taxon>
        <taxon>Tracheophyta</taxon>
        <taxon>Spermatophyta</taxon>
        <taxon>Magnoliopsida</taxon>
        <taxon>eudicotyledons</taxon>
        <taxon>Gunneridae</taxon>
        <taxon>Pentapetalae</taxon>
        <taxon>rosids</taxon>
        <taxon>fabids</taxon>
        <taxon>Malpighiales</taxon>
        <taxon>Euphorbiaceae</taxon>
        <taxon>Crotonoideae</taxon>
        <taxon>Jatropheae</taxon>
        <taxon>Jatropha</taxon>
    </lineage>
</organism>
<dbReference type="AlphaFoldDB" id="A0A067KPR1"/>
<sequence length="196" mass="22806">MIQKPCLDAERNFRISLMGKTIQVYGFPSHVTVDEVKKFLESHSGEGTVFAMKIRETKNRGRRKYAIVQFQTARDAELIISLTNKRLRYGTSYLKARPLDNDIVPKPRTFLHSMDHITLHFGCQISKEKFSVLWTGTNVSVNFGFGMRKLQFFLSHGQMGYKLELSYENVWQMELHCPRGRSVKYLLIQVSSIYFI</sequence>
<protein>
    <recommendedName>
        <fullName evidence="2">RRM domain-containing protein</fullName>
    </recommendedName>
</protein>
<keyword evidence="1" id="KW-0694">RNA-binding</keyword>
<evidence type="ECO:0000313" key="4">
    <source>
        <dbReference type="Proteomes" id="UP000027138"/>
    </source>
</evidence>
<dbReference type="Pfam" id="PF24823">
    <property type="entry name" value="PH_RDR2"/>
    <property type="match status" value="1"/>
</dbReference>
<evidence type="ECO:0000313" key="3">
    <source>
        <dbReference type="EMBL" id="KDP38127.1"/>
    </source>
</evidence>
<dbReference type="PROSITE" id="PS50102">
    <property type="entry name" value="RRM"/>
    <property type="match status" value="1"/>
</dbReference>
<dbReference type="GO" id="GO:0003723">
    <property type="term" value="F:RNA binding"/>
    <property type="evidence" value="ECO:0007669"/>
    <property type="project" value="UniProtKB-UniRule"/>
</dbReference>
<evidence type="ECO:0000256" key="1">
    <source>
        <dbReference type="PROSITE-ProRule" id="PRU00176"/>
    </source>
</evidence>
<dbReference type="EMBL" id="KK914370">
    <property type="protein sequence ID" value="KDP38127.1"/>
    <property type="molecule type" value="Genomic_DNA"/>
</dbReference>
<evidence type="ECO:0000259" key="2">
    <source>
        <dbReference type="PROSITE" id="PS50102"/>
    </source>
</evidence>
<dbReference type="InterPro" id="IPR057590">
    <property type="entry name" value="PH_RDR1/2-like"/>
</dbReference>
<dbReference type="Gene3D" id="3.30.70.330">
    <property type="match status" value="1"/>
</dbReference>
<dbReference type="OrthoDB" id="6513042at2759"/>
<dbReference type="InterPro" id="IPR035979">
    <property type="entry name" value="RBD_domain_sf"/>
</dbReference>